<evidence type="ECO:0000256" key="11">
    <source>
        <dbReference type="PROSITE-ProRule" id="PRU01360"/>
    </source>
</evidence>
<evidence type="ECO:0000313" key="15">
    <source>
        <dbReference type="EMBL" id="SDD21424.1"/>
    </source>
</evidence>
<feature type="domain" description="TonB-dependent receptor-like beta-barrel" evidence="13">
    <location>
        <begin position="277"/>
        <end position="749"/>
    </location>
</feature>
<evidence type="ECO:0000256" key="7">
    <source>
        <dbReference type="ARBA" id="ARBA00023065"/>
    </source>
</evidence>
<keyword evidence="9 11" id="KW-0472">Membrane</keyword>
<keyword evidence="15" id="KW-0675">Receptor</keyword>
<dbReference type="InterPro" id="IPR039426">
    <property type="entry name" value="TonB-dep_rcpt-like"/>
</dbReference>
<sequence>MLALGIGAVQAQDRAGAADSAIEEIIVTATKRERQLQDVPVAVSVISGNTIDQAAIRDLTDLQSVVPSLTVTQRGRTGNTVVSIRGFGGGNDNAAIEPSVGVFIDGVYRSKNSQSLRDFMQVERVEVLRGPQSTLFGKNSSAGAISIITKAPEFEPNGKLELTYGNYDQMIARGYVTTGISETVAASIEASYNSRDGYVENTFNGQDLGDRNRWAARGQLLFVPSGDLTVRVIADVDGLDENCCYSAPAIIGRSRTLFTMVGAEPATDDIFDYETNENTPRSNSISNAGISAQIDWDTGLADLTSITAFRSHDSDSIGDADYTSLDATIAVNSNARKSFTQELRLSRGGASTAWLLGAFYAHDEDIRKGSITYGADMRALGNALARGGLITAEEHLKSSGALPSDTLFFGENQGVFTNGQVESDSLHLFSNIDFDVTNRLTGTLGAGYTYDKKQLTIATRNTDTLSNLNLVTLGGGQLLGLQALQFLKPVVPIPNAVENGTKTDTGLTYAVKLAYRVSRRVNLYGSYSTGFKASAANPGRNSRPAVADIETLDAAGLLPDQTAVSLGEYAGTRFTEPERTRLVEFGMKTKFKAGTFNLALFDQDIKNFQTNVFDGVSSILANAGKQKSRGIEAELAISVTDWLQLDFAGTYLDARFEEFTGASGVDGIVDLSGEAVPGFPEFASSSAITLKKALGPAELFARIDWQYESATPVATNVPDSVEKKVSTINVTIGADFDNGWELMLWGRNITSDKVILAGFPSAGQPGTYAVYASVPARYGLTIRREF</sequence>
<reference evidence="15 16" key="1">
    <citation type="submission" date="2016-10" db="EMBL/GenBank/DDBJ databases">
        <authorList>
            <person name="de Groot N.N."/>
        </authorList>
    </citation>
    <scope>NUCLEOTIDE SEQUENCE [LARGE SCALE GENOMIC DNA]</scope>
    <source>
        <strain evidence="15 16">CGMCC 1.9109</strain>
    </source>
</reference>
<protein>
    <submittedName>
        <fullName evidence="15">TonB-dependent Receptor Plug Domain</fullName>
    </submittedName>
</protein>
<keyword evidence="16" id="KW-1185">Reference proteome</keyword>
<dbReference type="Proteomes" id="UP000183685">
    <property type="component" value="Unassembled WGS sequence"/>
</dbReference>
<evidence type="ECO:0000256" key="6">
    <source>
        <dbReference type="ARBA" id="ARBA00023004"/>
    </source>
</evidence>
<dbReference type="GO" id="GO:0006826">
    <property type="term" value="P:iron ion transport"/>
    <property type="evidence" value="ECO:0007669"/>
    <property type="project" value="UniProtKB-KW"/>
</dbReference>
<evidence type="ECO:0000256" key="2">
    <source>
        <dbReference type="ARBA" id="ARBA00022448"/>
    </source>
</evidence>
<evidence type="ECO:0000256" key="12">
    <source>
        <dbReference type="RuleBase" id="RU003357"/>
    </source>
</evidence>
<dbReference type="PANTHER" id="PTHR32552:SF81">
    <property type="entry name" value="TONB-DEPENDENT OUTER MEMBRANE RECEPTOR"/>
    <property type="match status" value="1"/>
</dbReference>
<dbReference type="Pfam" id="PF07715">
    <property type="entry name" value="Plug"/>
    <property type="match status" value="1"/>
</dbReference>
<dbReference type="PANTHER" id="PTHR32552">
    <property type="entry name" value="FERRICHROME IRON RECEPTOR-RELATED"/>
    <property type="match status" value="1"/>
</dbReference>
<evidence type="ECO:0000313" key="16">
    <source>
        <dbReference type="Proteomes" id="UP000183685"/>
    </source>
</evidence>
<dbReference type="InterPro" id="IPR000531">
    <property type="entry name" value="Beta-barrel_TonB"/>
</dbReference>
<keyword evidence="3 11" id="KW-1134">Transmembrane beta strand</keyword>
<evidence type="ECO:0000256" key="9">
    <source>
        <dbReference type="ARBA" id="ARBA00023136"/>
    </source>
</evidence>
<proteinExistence type="inferred from homology"/>
<evidence type="ECO:0000256" key="1">
    <source>
        <dbReference type="ARBA" id="ARBA00004571"/>
    </source>
</evidence>
<keyword evidence="5 11" id="KW-0812">Transmembrane</keyword>
<dbReference type="AlphaFoldDB" id="A0A1G6SXS5"/>
<dbReference type="STRING" id="637679.GCA_001550055_00862"/>
<evidence type="ECO:0000259" key="13">
    <source>
        <dbReference type="Pfam" id="PF00593"/>
    </source>
</evidence>
<keyword evidence="2 11" id="KW-0813">Transport</keyword>
<keyword evidence="7" id="KW-0406">Ion transport</keyword>
<dbReference type="Pfam" id="PF00593">
    <property type="entry name" value="TonB_dep_Rec_b-barrel"/>
    <property type="match status" value="1"/>
</dbReference>
<comment type="similarity">
    <text evidence="11 12">Belongs to the TonB-dependent receptor family.</text>
</comment>
<keyword evidence="10 11" id="KW-0998">Cell outer membrane</keyword>
<dbReference type="GO" id="GO:0009279">
    <property type="term" value="C:cell outer membrane"/>
    <property type="evidence" value="ECO:0007669"/>
    <property type="project" value="UniProtKB-SubCell"/>
</dbReference>
<name>A0A1G6SXS5_9PROT</name>
<evidence type="ECO:0000256" key="5">
    <source>
        <dbReference type="ARBA" id="ARBA00022692"/>
    </source>
</evidence>
<dbReference type="SUPFAM" id="SSF56935">
    <property type="entry name" value="Porins"/>
    <property type="match status" value="1"/>
</dbReference>
<dbReference type="Gene3D" id="2.40.170.20">
    <property type="entry name" value="TonB-dependent receptor, beta-barrel domain"/>
    <property type="match status" value="1"/>
</dbReference>
<evidence type="ECO:0000256" key="4">
    <source>
        <dbReference type="ARBA" id="ARBA00022496"/>
    </source>
</evidence>
<feature type="domain" description="TonB-dependent receptor plug" evidence="14">
    <location>
        <begin position="36"/>
        <end position="144"/>
    </location>
</feature>
<dbReference type="InterPro" id="IPR012910">
    <property type="entry name" value="Plug_dom"/>
</dbReference>
<evidence type="ECO:0000256" key="10">
    <source>
        <dbReference type="ARBA" id="ARBA00023237"/>
    </source>
</evidence>
<comment type="subcellular location">
    <subcellularLocation>
        <location evidence="1 11">Cell outer membrane</location>
        <topology evidence="1 11">Multi-pass membrane protein</topology>
    </subcellularLocation>
</comment>
<organism evidence="15 16">
    <name type="scientific">Kordiimonas lacus</name>
    <dbReference type="NCBI Taxonomy" id="637679"/>
    <lineage>
        <taxon>Bacteria</taxon>
        <taxon>Pseudomonadati</taxon>
        <taxon>Pseudomonadota</taxon>
        <taxon>Alphaproteobacteria</taxon>
        <taxon>Kordiimonadales</taxon>
        <taxon>Kordiimonadaceae</taxon>
        <taxon>Kordiimonas</taxon>
    </lineage>
</organism>
<keyword evidence="4" id="KW-0410">Iron transport</keyword>
<evidence type="ECO:0000259" key="14">
    <source>
        <dbReference type="Pfam" id="PF07715"/>
    </source>
</evidence>
<gene>
    <name evidence="15" type="ORF">SAMN04488071_0026</name>
</gene>
<dbReference type="EMBL" id="FNAK01000001">
    <property type="protein sequence ID" value="SDD21424.1"/>
    <property type="molecule type" value="Genomic_DNA"/>
</dbReference>
<accession>A0A1G6SXS5</accession>
<dbReference type="PROSITE" id="PS52016">
    <property type="entry name" value="TONB_DEPENDENT_REC_3"/>
    <property type="match status" value="1"/>
</dbReference>
<keyword evidence="8 12" id="KW-0798">TonB box</keyword>
<evidence type="ECO:0000256" key="8">
    <source>
        <dbReference type="ARBA" id="ARBA00023077"/>
    </source>
</evidence>
<keyword evidence="6" id="KW-0408">Iron</keyword>
<evidence type="ECO:0000256" key="3">
    <source>
        <dbReference type="ARBA" id="ARBA00022452"/>
    </source>
</evidence>
<dbReference type="InterPro" id="IPR036942">
    <property type="entry name" value="Beta-barrel_TonB_sf"/>
</dbReference>